<gene>
    <name evidence="2" type="ORF">ACFVZC_32265</name>
</gene>
<evidence type="ECO:0000256" key="1">
    <source>
        <dbReference type="SAM" id="MobiDB-lite"/>
    </source>
</evidence>
<evidence type="ECO:0000313" key="3">
    <source>
        <dbReference type="Proteomes" id="UP001601627"/>
    </source>
</evidence>
<name>A0ABW6QH09_9ACTN</name>
<dbReference type="RefSeq" id="WP_388240226.1">
    <property type="nucleotide sequence ID" value="NZ_JBHVZQ010000047.1"/>
</dbReference>
<keyword evidence="3" id="KW-1185">Reference proteome</keyword>
<comment type="caution">
    <text evidence="2">The sequence shown here is derived from an EMBL/GenBank/DDBJ whole genome shotgun (WGS) entry which is preliminary data.</text>
</comment>
<evidence type="ECO:0000313" key="2">
    <source>
        <dbReference type="EMBL" id="MFF1278023.1"/>
    </source>
</evidence>
<accession>A0ABW6QH09</accession>
<sequence length="123" mass="13349">MPPGSFSKREQIAYVVDDDSDEDDTDVVPHAVRIPNDARLADLAGPIIRVEVLREFHVHDQQAVLKAARSAGWEPQPNDDLEGDGPQDVVGAVMWLGESDSEIDGADTIMDTSEGLRLRAEGA</sequence>
<dbReference type="EMBL" id="JBHVZQ010000047">
    <property type="protein sequence ID" value="MFF1278023.1"/>
    <property type="molecule type" value="Genomic_DNA"/>
</dbReference>
<organism evidence="2 3">
    <name type="scientific">Streptomyces marokkonensis</name>
    <dbReference type="NCBI Taxonomy" id="324855"/>
    <lineage>
        <taxon>Bacteria</taxon>
        <taxon>Bacillati</taxon>
        <taxon>Actinomycetota</taxon>
        <taxon>Actinomycetes</taxon>
        <taxon>Kitasatosporales</taxon>
        <taxon>Streptomycetaceae</taxon>
        <taxon>Streptomyces</taxon>
    </lineage>
</organism>
<proteinExistence type="predicted"/>
<feature type="region of interest" description="Disordered" evidence="1">
    <location>
        <begin position="69"/>
        <end position="88"/>
    </location>
</feature>
<dbReference type="Proteomes" id="UP001601627">
    <property type="component" value="Unassembled WGS sequence"/>
</dbReference>
<protein>
    <submittedName>
        <fullName evidence="2">Uncharacterized protein</fullName>
    </submittedName>
</protein>
<reference evidence="2 3" key="1">
    <citation type="submission" date="2024-09" db="EMBL/GenBank/DDBJ databases">
        <title>The Natural Products Discovery Center: Release of the First 8490 Sequenced Strains for Exploring Actinobacteria Biosynthetic Diversity.</title>
        <authorList>
            <person name="Kalkreuter E."/>
            <person name="Kautsar S.A."/>
            <person name="Yang D."/>
            <person name="Bader C.D."/>
            <person name="Teijaro C.N."/>
            <person name="Fluegel L."/>
            <person name="Davis C.M."/>
            <person name="Simpson J.R."/>
            <person name="Lauterbach L."/>
            <person name="Steele A.D."/>
            <person name="Gui C."/>
            <person name="Meng S."/>
            <person name="Li G."/>
            <person name="Viehrig K."/>
            <person name="Ye F."/>
            <person name="Su P."/>
            <person name="Kiefer A.F."/>
            <person name="Nichols A."/>
            <person name="Cepeda A.J."/>
            <person name="Yan W."/>
            <person name="Fan B."/>
            <person name="Jiang Y."/>
            <person name="Adhikari A."/>
            <person name="Zheng C.-J."/>
            <person name="Schuster L."/>
            <person name="Cowan T.M."/>
            <person name="Smanski M.J."/>
            <person name="Chevrette M.G."/>
            <person name="De Carvalho L.P.S."/>
            <person name="Shen B."/>
        </authorList>
    </citation>
    <scope>NUCLEOTIDE SEQUENCE [LARGE SCALE GENOMIC DNA]</scope>
    <source>
        <strain evidence="2 3">NPDC058328</strain>
    </source>
</reference>